<dbReference type="InterPro" id="IPR051122">
    <property type="entry name" value="SDR_DHRS6-like"/>
</dbReference>
<comment type="similarity">
    <text evidence="1">Belongs to the short-chain dehydrogenases/reductases (SDR) family.</text>
</comment>
<gene>
    <name evidence="3" type="ORF">ABVT11_15605</name>
</gene>
<dbReference type="Pfam" id="PF13561">
    <property type="entry name" value="adh_short_C2"/>
    <property type="match status" value="1"/>
</dbReference>
<dbReference type="SUPFAM" id="SSF51735">
    <property type="entry name" value="NAD(P)-binding Rossmann-fold domains"/>
    <property type="match status" value="1"/>
</dbReference>
<dbReference type="RefSeq" id="WP_345930283.1">
    <property type="nucleotide sequence ID" value="NZ_JBDIVF010000016.1"/>
</dbReference>
<dbReference type="InterPro" id="IPR002347">
    <property type="entry name" value="SDR_fam"/>
</dbReference>
<evidence type="ECO:0000256" key="2">
    <source>
        <dbReference type="ARBA" id="ARBA00023002"/>
    </source>
</evidence>
<dbReference type="Gene3D" id="3.40.50.720">
    <property type="entry name" value="NAD(P)-binding Rossmann-like Domain"/>
    <property type="match status" value="1"/>
</dbReference>
<name>A0ABV2CTK3_9RHOO</name>
<reference evidence="3 4" key="1">
    <citation type="submission" date="2024-07" db="EMBL/GenBank/DDBJ databases">
        <title>Uliginosibacterium paludis KCTC:42655.</title>
        <authorList>
            <person name="Kim M.K."/>
        </authorList>
    </citation>
    <scope>NUCLEOTIDE SEQUENCE [LARGE SCALE GENOMIC DNA]</scope>
    <source>
        <strain evidence="3 4">KCTC 42655</strain>
    </source>
</reference>
<keyword evidence="4" id="KW-1185">Reference proteome</keyword>
<dbReference type="InterPro" id="IPR036291">
    <property type="entry name" value="NAD(P)-bd_dom_sf"/>
</dbReference>
<dbReference type="CDD" id="cd11731">
    <property type="entry name" value="Lin1944_like_SDR_c"/>
    <property type="match status" value="1"/>
</dbReference>
<proteinExistence type="inferred from homology"/>
<evidence type="ECO:0000256" key="1">
    <source>
        <dbReference type="ARBA" id="ARBA00006484"/>
    </source>
</evidence>
<dbReference type="PANTHER" id="PTHR43477">
    <property type="entry name" value="DIHYDROANTICAPSIN 7-DEHYDROGENASE"/>
    <property type="match status" value="1"/>
</dbReference>
<sequence length="236" mass="24631">MSPSPLQDQIVLVVGAGSGIGAAVAREALRRGARVIAAGRHAERLHLLTGAHPLVMDISDEASIREALAQIPRIDHLVITAGPAVGSPKIAEADIAVAQAAFEVKFWGALRLIQLALPRLTETGSITLTSGVLSRKFVPGGFIKSTLNAALEALVRNLAKEIAPRRANAVSPGVTATEAYAGMAGEEREAMFRRVAQSLPAGRVGSAEDLAQAYLLAMENEFMTGSIIDVEGGALL</sequence>
<dbReference type="EMBL" id="JBEWLZ010000010">
    <property type="protein sequence ID" value="MET1491265.1"/>
    <property type="molecule type" value="Genomic_DNA"/>
</dbReference>
<evidence type="ECO:0000313" key="3">
    <source>
        <dbReference type="EMBL" id="MET1491265.1"/>
    </source>
</evidence>
<accession>A0ABV2CTK3</accession>
<dbReference type="Proteomes" id="UP001548590">
    <property type="component" value="Unassembled WGS sequence"/>
</dbReference>
<organism evidence="3 4">
    <name type="scientific">Uliginosibacterium paludis</name>
    <dbReference type="NCBI Taxonomy" id="1615952"/>
    <lineage>
        <taxon>Bacteria</taxon>
        <taxon>Pseudomonadati</taxon>
        <taxon>Pseudomonadota</taxon>
        <taxon>Betaproteobacteria</taxon>
        <taxon>Rhodocyclales</taxon>
        <taxon>Zoogloeaceae</taxon>
        <taxon>Uliginosibacterium</taxon>
    </lineage>
</organism>
<comment type="caution">
    <text evidence="3">The sequence shown here is derived from an EMBL/GenBank/DDBJ whole genome shotgun (WGS) entry which is preliminary data.</text>
</comment>
<keyword evidence="2" id="KW-0560">Oxidoreductase</keyword>
<dbReference type="PRINTS" id="PR00081">
    <property type="entry name" value="GDHRDH"/>
</dbReference>
<protein>
    <submittedName>
        <fullName evidence="3">SDR family oxidoreductase</fullName>
    </submittedName>
</protein>
<evidence type="ECO:0000313" key="4">
    <source>
        <dbReference type="Proteomes" id="UP001548590"/>
    </source>
</evidence>
<dbReference type="PANTHER" id="PTHR43477:SF1">
    <property type="entry name" value="DIHYDROANTICAPSIN 7-DEHYDROGENASE"/>
    <property type="match status" value="1"/>
</dbReference>